<gene>
    <name evidence="1" type="primary">Dvir\GJ26624</name>
    <name evidence="1" type="ORF">Dvir_GJ26624</name>
</gene>
<dbReference type="Proteomes" id="UP000008792">
    <property type="component" value="Unassembled WGS sequence"/>
</dbReference>
<accession>A0A0Q9W930</accession>
<protein>
    <submittedName>
        <fullName evidence="1">Uncharacterized protein</fullName>
    </submittedName>
</protein>
<name>A0A0Q9W930_DROVI</name>
<dbReference type="EMBL" id="CH940703">
    <property type="protein sequence ID" value="KRF80918.1"/>
    <property type="molecule type" value="Genomic_DNA"/>
</dbReference>
<organism evidence="1 2">
    <name type="scientific">Drosophila virilis</name>
    <name type="common">Fruit fly</name>
    <dbReference type="NCBI Taxonomy" id="7244"/>
    <lineage>
        <taxon>Eukaryota</taxon>
        <taxon>Metazoa</taxon>
        <taxon>Ecdysozoa</taxon>
        <taxon>Arthropoda</taxon>
        <taxon>Hexapoda</taxon>
        <taxon>Insecta</taxon>
        <taxon>Pterygota</taxon>
        <taxon>Neoptera</taxon>
        <taxon>Endopterygota</taxon>
        <taxon>Diptera</taxon>
        <taxon>Brachycera</taxon>
        <taxon>Muscomorpha</taxon>
        <taxon>Ephydroidea</taxon>
        <taxon>Drosophilidae</taxon>
        <taxon>Drosophila</taxon>
    </lineage>
</organism>
<proteinExistence type="predicted"/>
<reference evidence="1 2" key="1">
    <citation type="journal article" date="2007" name="Nature">
        <title>Evolution of genes and genomes on the Drosophila phylogeny.</title>
        <authorList>
            <consortium name="Drosophila 12 Genomes Consortium"/>
            <person name="Clark A.G."/>
            <person name="Eisen M.B."/>
            <person name="Smith D.R."/>
            <person name="Bergman C.M."/>
            <person name="Oliver B."/>
            <person name="Markow T.A."/>
            <person name="Kaufman T.C."/>
            <person name="Kellis M."/>
            <person name="Gelbart W."/>
            <person name="Iyer V.N."/>
            <person name="Pollard D.A."/>
            <person name="Sackton T.B."/>
            <person name="Larracuente A.M."/>
            <person name="Singh N.D."/>
            <person name="Abad J.P."/>
            <person name="Abt D.N."/>
            <person name="Adryan B."/>
            <person name="Aguade M."/>
            <person name="Akashi H."/>
            <person name="Anderson W.W."/>
            <person name="Aquadro C.F."/>
            <person name="Ardell D.H."/>
            <person name="Arguello R."/>
            <person name="Artieri C.G."/>
            <person name="Barbash D.A."/>
            <person name="Barker D."/>
            <person name="Barsanti P."/>
            <person name="Batterham P."/>
            <person name="Batzoglou S."/>
            <person name="Begun D."/>
            <person name="Bhutkar A."/>
            <person name="Blanco E."/>
            <person name="Bosak S.A."/>
            <person name="Bradley R.K."/>
            <person name="Brand A.D."/>
            <person name="Brent M.R."/>
            <person name="Brooks A.N."/>
            <person name="Brown R.H."/>
            <person name="Butlin R.K."/>
            <person name="Caggese C."/>
            <person name="Calvi B.R."/>
            <person name="Bernardo de Carvalho A."/>
            <person name="Caspi A."/>
            <person name="Castrezana S."/>
            <person name="Celniker S.E."/>
            <person name="Chang J.L."/>
            <person name="Chapple C."/>
            <person name="Chatterji S."/>
            <person name="Chinwalla A."/>
            <person name="Civetta A."/>
            <person name="Clifton S.W."/>
            <person name="Comeron J.M."/>
            <person name="Costello J.C."/>
            <person name="Coyne J.A."/>
            <person name="Daub J."/>
            <person name="David R.G."/>
            <person name="Delcher A.L."/>
            <person name="Delehaunty K."/>
            <person name="Do C.B."/>
            <person name="Ebling H."/>
            <person name="Edwards K."/>
            <person name="Eickbush T."/>
            <person name="Evans J.D."/>
            <person name="Filipski A."/>
            <person name="Findeiss S."/>
            <person name="Freyhult E."/>
            <person name="Fulton L."/>
            <person name="Fulton R."/>
            <person name="Garcia A.C."/>
            <person name="Gardiner A."/>
            <person name="Garfield D.A."/>
            <person name="Garvin B.E."/>
            <person name="Gibson G."/>
            <person name="Gilbert D."/>
            <person name="Gnerre S."/>
            <person name="Godfrey J."/>
            <person name="Good R."/>
            <person name="Gotea V."/>
            <person name="Gravely B."/>
            <person name="Greenberg A.J."/>
            <person name="Griffiths-Jones S."/>
            <person name="Gross S."/>
            <person name="Guigo R."/>
            <person name="Gustafson E.A."/>
            <person name="Haerty W."/>
            <person name="Hahn M.W."/>
            <person name="Halligan D.L."/>
            <person name="Halpern A.L."/>
            <person name="Halter G.M."/>
            <person name="Han M.V."/>
            <person name="Heger A."/>
            <person name="Hillier L."/>
            <person name="Hinrichs A.S."/>
            <person name="Holmes I."/>
            <person name="Hoskins R.A."/>
            <person name="Hubisz M.J."/>
            <person name="Hultmark D."/>
            <person name="Huntley M.A."/>
            <person name="Jaffe D.B."/>
            <person name="Jagadeeshan S."/>
            <person name="Jeck W.R."/>
            <person name="Johnson J."/>
            <person name="Jones C.D."/>
            <person name="Jordan W.C."/>
            <person name="Karpen G.H."/>
            <person name="Kataoka E."/>
            <person name="Keightley P.D."/>
            <person name="Kheradpour P."/>
            <person name="Kirkness E.F."/>
            <person name="Koerich L.B."/>
            <person name="Kristiansen K."/>
            <person name="Kudrna D."/>
            <person name="Kulathinal R.J."/>
            <person name="Kumar S."/>
            <person name="Kwok R."/>
            <person name="Lander E."/>
            <person name="Langley C.H."/>
            <person name="Lapoint R."/>
            <person name="Lazzaro B.P."/>
            <person name="Lee S.J."/>
            <person name="Levesque L."/>
            <person name="Li R."/>
            <person name="Lin C.F."/>
            <person name="Lin M.F."/>
            <person name="Lindblad-Toh K."/>
            <person name="Llopart A."/>
            <person name="Long M."/>
            <person name="Low L."/>
            <person name="Lozovsky E."/>
            <person name="Lu J."/>
            <person name="Luo M."/>
            <person name="Machado C.A."/>
            <person name="Makalowski W."/>
            <person name="Marzo M."/>
            <person name="Matsuda M."/>
            <person name="Matzkin L."/>
            <person name="McAllister B."/>
            <person name="McBride C.S."/>
            <person name="McKernan B."/>
            <person name="McKernan K."/>
            <person name="Mendez-Lago M."/>
            <person name="Minx P."/>
            <person name="Mollenhauer M.U."/>
            <person name="Montooth K."/>
            <person name="Mount S.M."/>
            <person name="Mu X."/>
            <person name="Myers E."/>
            <person name="Negre B."/>
            <person name="Newfeld S."/>
            <person name="Nielsen R."/>
            <person name="Noor M.A."/>
            <person name="O'Grady P."/>
            <person name="Pachter L."/>
            <person name="Papaceit M."/>
            <person name="Parisi M.J."/>
            <person name="Parisi M."/>
            <person name="Parts L."/>
            <person name="Pedersen J.S."/>
            <person name="Pesole G."/>
            <person name="Phillippy A.M."/>
            <person name="Ponting C.P."/>
            <person name="Pop M."/>
            <person name="Porcelli D."/>
            <person name="Powell J.R."/>
            <person name="Prohaska S."/>
            <person name="Pruitt K."/>
            <person name="Puig M."/>
            <person name="Quesneville H."/>
            <person name="Ram K.R."/>
            <person name="Rand D."/>
            <person name="Rasmussen M.D."/>
            <person name="Reed L.K."/>
            <person name="Reenan R."/>
            <person name="Reily A."/>
            <person name="Remington K.A."/>
            <person name="Rieger T.T."/>
            <person name="Ritchie M.G."/>
            <person name="Robin C."/>
            <person name="Rogers Y.H."/>
            <person name="Rohde C."/>
            <person name="Rozas J."/>
            <person name="Rubenfield M.J."/>
            <person name="Ruiz A."/>
            <person name="Russo S."/>
            <person name="Salzberg S.L."/>
            <person name="Sanchez-Gracia A."/>
            <person name="Saranga D.J."/>
            <person name="Sato H."/>
            <person name="Schaeffer S.W."/>
            <person name="Schatz M.C."/>
            <person name="Schlenke T."/>
            <person name="Schwartz R."/>
            <person name="Segarra C."/>
            <person name="Singh R.S."/>
            <person name="Sirot L."/>
            <person name="Sirota M."/>
            <person name="Sisneros N.B."/>
            <person name="Smith C.D."/>
            <person name="Smith T.F."/>
            <person name="Spieth J."/>
            <person name="Stage D.E."/>
            <person name="Stark A."/>
            <person name="Stephan W."/>
            <person name="Strausberg R.L."/>
            <person name="Strempel S."/>
            <person name="Sturgill D."/>
            <person name="Sutton G."/>
            <person name="Sutton G.G."/>
            <person name="Tao W."/>
            <person name="Teichmann S."/>
            <person name="Tobari Y.N."/>
            <person name="Tomimura Y."/>
            <person name="Tsolas J.M."/>
            <person name="Valente V.L."/>
            <person name="Venter E."/>
            <person name="Venter J.C."/>
            <person name="Vicario S."/>
            <person name="Vieira F.G."/>
            <person name="Vilella A.J."/>
            <person name="Villasante A."/>
            <person name="Walenz B."/>
            <person name="Wang J."/>
            <person name="Wasserman M."/>
            <person name="Watts T."/>
            <person name="Wilson D."/>
            <person name="Wilson R.K."/>
            <person name="Wing R.A."/>
            <person name="Wolfner M.F."/>
            <person name="Wong A."/>
            <person name="Wong G.K."/>
            <person name="Wu C.I."/>
            <person name="Wu G."/>
            <person name="Yamamoto D."/>
            <person name="Yang H.P."/>
            <person name="Yang S.P."/>
            <person name="Yorke J.A."/>
            <person name="Yoshida K."/>
            <person name="Zdobnov E."/>
            <person name="Zhang P."/>
            <person name="Zhang Y."/>
            <person name="Zimin A.V."/>
            <person name="Baldwin J."/>
            <person name="Abdouelleil A."/>
            <person name="Abdulkadir J."/>
            <person name="Abebe A."/>
            <person name="Abera B."/>
            <person name="Abreu J."/>
            <person name="Acer S.C."/>
            <person name="Aftuck L."/>
            <person name="Alexander A."/>
            <person name="An P."/>
            <person name="Anderson E."/>
            <person name="Anderson S."/>
            <person name="Arachi H."/>
            <person name="Azer M."/>
            <person name="Bachantsang P."/>
            <person name="Barry A."/>
            <person name="Bayul T."/>
            <person name="Berlin A."/>
            <person name="Bessette D."/>
            <person name="Bloom T."/>
            <person name="Blye J."/>
            <person name="Boguslavskiy L."/>
            <person name="Bonnet C."/>
            <person name="Boukhgalter B."/>
            <person name="Bourzgui I."/>
            <person name="Brown A."/>
            <person name="Cahill P."/>
            <person name="Channer S."/>
            <person name="Cheshatsang Y."/>
            <person name="Chuda L."/>
            <person name="Citroen M."/>
            <person name="Collymore A."/>
            <person name="Cooke P."/>
            <person name="Costello M."/>
            <person name="D'Aco K."/>
            <person name="Daza R."/>
            <person name="De Haan G."/>
            <person name="DeGray S."/>
            <person name="DeMaso C."/>
            <person name="Dhargay N."/>
            <person name="Dooley K."/>
            <person name="Dooley E."/>
            <person name="Doricent M."/>
            <person name="Dorje P."/>
            <person name="Dorjee K."/>
            <person name="Dupes A."/>
            <person name="Elong R."/>
            <person name="Falk J."/>
            <person name="Farina A."/>
            <person name="Faro S."/>
            <person name="Ferguson D."/>
            <person name="Fisher S."/>
            <person name="Foley C.D."/>
            <person name="Franke A."/>
            <person name="Friedrich D."/>
            <person name="Gadbois L."/>
            <person name="Gearin G."/>
            <person name="Gearin C.R."/>
            <person name="Giannoukos G."/>
            <person name="Goode T."/>
            <person name="Graham J."/>
            <person name="Grandbois E."/>
            <person name="Grewal S."/>
            <person name="Gyaltsen K."/>
            <person name="Hafez N."/>
            <person name="Hagos B."/>
            <person name="Hall J."/>
            <person name="Henson C."/>
            <person name="Hollinger A."/>
            <person name="Honan T."/>
            <person name="Huard M.D."/>
            <person name="Hughes L."/>
            <person name="Hurhula B."/>
            <person name="Husby M.E."/>
            <person name="Kamat A."/>
            <person name="Kanga B."/>
            <person name="Kashin S."/>
            <person name="Khazanovich D."/>
            <person name="Kisner P."/>
            <person name="Lance K."/>
            <person name="Lara M."/>
            <person name="Lee W."/>
            <person name="Lennon N."/>
            <person name="Letendre F."/>
            <person name="LeVine R."/>
            <person name="Lipovsky A."/>
            <person name="Liu X."/>
            <person name="Liu J."/>
            <person name="Liu S."/>
            <person name="Lokyitsang T."/>
            <person name="Lokyitsang Y."/>
            <person name="Lubonja R."/>
            <person name="Lui A."/>
            <person name="MacDonald P."/>
            <person name="Magnisalis V."/>
            <person name="Maru K."/>
            <person name="Matthews C."/>
            <person name="McCusker W."/>
            <person name="McDonough S."/>
            <person name="Mehta T."/>
            <person name="Meldrim J."/>
            <person name="Meneus L."/>
            <person name="Mihai O."/>
            <person name="Mihalev A."/>
            <person name="Mihova T."/>
            <person name="Mittelman R."/>
            <person name="Mlenga V."/>
            <person name="Montmayeur A."/>
            <person name="Mulrain L."/>
            <person name="Navidi A."/>
            <person name="Naylor J."/>
            <person name="Negash T."/>
            <person name="Nguyen T."/>
            <person name="Nguyen N."/>
            <person name="Nicol R."/>
            <person name="Norbu C."/>
            <person name="Norbu N."/>
            <person name="Novod N."/>
            <person name="O'Neill B."/>
            <person name="Osman S."/>
            <person name="Markiewicz E."/>
            <person name="Oyono O.L."/>
            <person name="Patti C."/>
            <person name="Phunkhang P."/>
            <person name="Pierre F."/>
            <person name="Priest M."/>
            <person name="Raghuraman S."/>
            <person name="Rege F."/>
            <person name="Reyes R."/>
            <person name="Rise C."/>
            <person name="Rogov P."/>
            <person name="Ross K."/>
            <person name="Ryan E."/>
            <person name="Settipalli S."/>
            <person name="Shea T."/>
            <person name="Sherpa N."/>
            <person name="Shi L."/>
            <person name="Shih D."/>
            <person name="Sparrow T."/>
            <person name="Spaulding J."/>
            <person name="Stalker J."/>
            <person name="Stange-Thomann N."/>
            <person name="Stavropoulos S."/>
            <person name="Stone C."/>
            <person name="Strader C."/>
            <person name="Tesfaye S."/>
            <person name="Thomson T."/>
            <person name="Thoulutsang Y."/>
            <person name="Thoulutsang D."/>
            <person name="Topham K."/>
            <person name="Topping I."/>
            <person name="Tsamla T."/>
            <person name="Vassiliev H."/>
            <person name="Vo A."/>
            <person name="Wangchuk T."/>
            <person name="Wangdi T."/>
            <person name="Weiand M."/>
            <person name="Wilkinson J."/>
            <person name="Wilson A."/>
            <person name="Yadav S."/>
            <person name="Young G."/>
            <person name="Yu Q."/>
            <person name="Zembek L."/>
            <person name="Zhong D."/>
            <person name="Zimmer A."/>
            <person name="Zwirko Z."/>
            <person name="Jaffe D.B."/>
            <person name="Alvarez P."/>
            <person name="Brockman W."/>
            <person name="Butler J."/>
            <person name="Chin C."/>
            <person name="Gnerre S."/>
            <person name="Grabherr M."/>
            <person name="Kleber M."/>
            <person name="Mauceli E."/>
            <person name="MacCallum I."/>
        </authorList>
    </citation>
    <scope>NUCLEOTIDE SEQUENCE [LARGE SCALE GENOMIC DNA]</scope>
    <source>
        <strain evidence="2">Tucson 15010-1051.87</strain>
    </source>
</reference>
<evidence type="ECO:0000313" key="2">
    <source>
        <dbReference type="Proteomes" id="UP000008792"/>
    </source>
</evidence>
<dbReference type="AlphaFoldDB" id="A0A0Q9W930"/>
<evidence type="ECO:0000313" key="1">
    <source>
        <dbReference type="EMBL" id="KRF80918.1"/>
    </source>
</evidence>
<dbReference type="InParanoid" id="A0A0Q9W930"/>
<sequence>MRPQAAPAACALSLVRFVAAPQCTQPRGGAESRTAHQVRVASAFLLLDLFAVVEWSSVGQLAVVVVALEIVLAVKVSISSWFLGERIGVSRSASLSWPGRLCIVVVSGRIRCCCRVLLGCRCRRVLAHEAFGCVFCMCVVTSKLRCGLAVHLVPWSSLVEYGAPSSNCLRRLIVGWINFCCMVPGWPARCCRASGKRICFAD</sequence>
<keyword evidence="2" id="KW-1185">Reference proteome</keyword>